<dbReference type="CDD" id="cd00033">
    <property type="entry name" value="CCP"/>
    <property type="match status" value="3"/>
</dbReference>
<evidence type="ECO:0000259" key="8">
    <source>
        <dbReference type="PROSITE" id="PS50923"/>
    </source>
</evidence>
<evidence type="ECO:0000256" key="7">
    <source>
        <dbReference type="SAM" id="SignalP"/>
    </source>
</evidence>
<dbReference type="InterPro" id="IPR000436">
    <property type="entry name" value="Sushi_SCR_CCP_dom"/>
</dbReference>
<feature type="disulfide bond" evidence="5">
    <location>
        <begin position="85"/>
        <end position="128"/>
    </location>
</feature>
<proteinExistence type="predicted"/>
<evidence type="ECO:0000313" key="9">
    <source>
        <dbReference type="Ensembl" id="ENSATEP00000061470.2"/>
    </source>
</evidence>
<dbReference type="GeneTree" id="ENSGT00940000154967"/>
<reference evidence="9" key="1">
    <citation type="submission" date="2021-04" db="EMBL/GenBank/DDBJ databases">
        <authorList>
            <consortium name="Wellcome Sanger Institute Data Sharing"/>
        </authorList>
    </citation>
    <scope>NUCLEOTIDE SEQUENCE [LARGE SCALE GENOMIC DNA]</scope>
</reference>
<evidence type="ECO:0000256" key="2">
    <source>
        <dbReference type="ARBA" id="ARBA00022659"/>
    </source>
</evidence>
<dbReference type="Ensembl" id="ENSATET00000050261.2">
    <property type="protein sequence ID" value="ENSATEP00000061470.2"/>
    <property type="gene ID" value="ENSATEG00000021068.3"/>
</dbReference>
<dbReference type="PANTHER" id="PTHR45785">
    <property type="entry name" value="COMPLEMENT FACTOR H-RELATED"/>
    <property type="match status" value="1"/>
</dbReference>
<dbReference type="AlphaFoldDB" id="A0A7N6BEN8"/>
<feature type="domain" description="Sushi" evidence="8">
    <location>
        <begin position="83"/>
        <end position="141"/>
    </location>
</feature>
<evidence type="ECO:0000256" key="6">
    <source>
        <dbReference type="SAM" id="MobiDB-lite"/>
    </source>
</evidence>
<evidence type="ECO:0000313" key="10">
    <source>
        <dbReference type="Proteomes" id="UP000265040"/>
    </source>
</evidence>
<reference evidence="9" key="2">
    <citation type="submission" date="2025-08" db="UniProtKB">
        <authorList>
            <consortium name="Ensembl"/>
        </authorList>
    </citation>
    <scope>IDENTIFICATION</scope>
</reference>
<dbReference type="InParanoid" id="A0A7N6BEN8"/>
<comment type="subcellular location">
    <subcellularLocation>
        <location evidence="1">Virion</location>
    </subcellularLocation>
</comment>
<evidence type="ECO:0000256" key="5">
    <source>
        <dbReference type="PROSITE-ProRule" id="PRU00302"/>
    </source>
</evidence>
<dbReference type="PROSITE" id="PS50923">
    <property type="entry name" value="SUSHI"/>
    <property type="match status" value="4"/>
</dbReference>
<keyword evidence="4 5" id="KW-1015">Disulfide bond</keyword>
<feature type="region of interest" description="Disordered" evidence="6">
    <location>
        <begin position="204"/>
        <end position="263"/>
    </location>
</feature>
<dbReference type="Pfam" id="PF00084">
    <property type="entry name" value="Sushi"/>
    <property type="match status" value="4"/>
</dbReference>
<reference evidence="9" key="3">
    <citation type="submission" date="2025-09" db="UniProtKB">
        <authorList>
            <consortium name="Ensembl"/>
        </authorList>
    </citation>
    <scope>IDENTIFICATION</scope>
</reference>
<keyword evidence="10" id="KW-1185">Reference proteome</keyword>
<sequence>MCVRYVGFALLVWFPAVLHATETCSAPKLDHGYFVPVQETYPNGTRLSYACDEGHKLAAEGWWATSTCENGTWTPKPQCIDEKHCIPPKVANAKYAEDPKGWYNDKRKLVIKCDKGYESKKHALTAQCKNGEWLSLPVCEKSNNTCGYPPKIQNAVIVKQKYQEVFAVDSPVRYECEDGYTAEGGDTKKIVYCMSGNWSDVPKCTKPDTGSGSAGGHTTSTGRETQPGGGGRDPDTGHGGSAGGLTTSTGGGASSTSSGSKEGEVELRRVAINNCGAPPRVENGDVVQTQSMFLKYQCIDFYSLEGSDRVACYSNGQWSDVPTCRATYCSVDTDADRRFESVGVQFLRDGEEVPLECKKKRWTPNRWSMVRCTDTTLTFSDCCLWASIKVGNC</sequence>
<feature type="domain" description="Sushi" evidence="8">
    <location>
        <begin position="273"/>
        <end position="326"/>
    </location>
</feature>
<dbReference type="Gene3D" id="2.10.70.10">
    <property type="entry name" value="Complement Module, domain 1"/>
    <property type="match status" value="4"/>
</dbReference>
<dbReference type="InterPro" id="IPR035976">
    <property type="entry name" value="Sushi/SCR/CCP_sf"/>
</dbReference>
<feature type="signal peptide" evidence="7">
    <location>
        <begin position="1"/>
        <end position="20"/>
    </location>
</feature>
<accession>A0A7N6BEN8</accession>
<comment type="caution">
    <text evidence="5">Lacks conserved residue(s) required for the propagation of feature annotation.</text>
</comment>
<dbReference type="SMART" id="SM00032">
    <property type="entry name" value="CCP"/>
    <property type="match status" value="4"/>
</dbReference>
<evidence type="ECO:0000256" key="1">
    <source>
        <dbReference type="ARBA" id="ARBA00004328"/>
    </source>
</evidence>
<feature type="chain" id="PRO_5043366461" description="Sushi domain-containing protein" evidence="7">
    <location>
        <begin position="21"/>
        <end position="393"/>
    </location>
</feature>
<keyword evidence="2 5" id="KW-0768">Sushi</keyword>
<dbReference type="InterPro" id="IPR051503">
    <property type="entry name" value="ComplSys_Reg/VirEntry_Med"/>
</dbReference>
<dbReference type="SUPFAM" id="SSF57535">
    <property type="entry name" value="Complement control module/SCR domain"/>
    <property type="match status" value="4"/>
</dbReference>
<dbReference type="Proteomes" id="UP000265040">
    <property type="component" value="Chromosome 17"/>
</dbReference>
<feature type="domain" description="Sushi" evidence="8">
    <location>
        <begin position="22"/>
        <end position="81"/>
    </location>
</feature>
<feature type="domain" description="Sushi" evidence="8">
    <location>
        <begin position="144"/>
        <end position="206"/>
    </location>
</feature>
<evidence type="ECO:0000256" key="4">
    <source>
        <dbReference type="ARBA" id="ARBA00023157"/>
    </source>
</evidence>
<name>A0A7N6BEN8_ANATE</name>
<dbReference type="PANTHER" id="PTHR45785:SF2">
    <property type="entry name" value="COMPLEMENT FACTOR H-RELATED"/>
    <property type="match status" value="1"/>
</dbReference>
<keyword evidence="3 7" id="KW-0732">Signal</keyword>
<protein>
    <recommendedName>
        <fullName evidence="8">Sushi domain-containing protein</fullName>
    </recommendedName>
</protein>
<organism evidence="9 10">
    <name type="scientific">Anabas testudineus</name>
    <name type="common">Climbing perch</name>
    <name type="synonym">Anthias testudineus</name>
    <dbReference type="NCBI Taxonomy" id="64144"/>
    <lineage>
        <taxon>Eukaryota</taxon>
        <taxon>Metazoa</taxon>
        <taxon>Chordata</taxon>
        <taxon>Craniata</taxon>
        <taxon>Vertebrata</taxon>
        <taxon>Euteleostomi</taxon>
        <taxon>Actinopterygii</taxon>
        <taxon>Neopterygii</taxon>
        <taxon>Teleostei</taxon>
        <taxon>Neoteleostei</taxon>
        <taxon>Acanthomorphata</taxon>
        <taxon>Anabantaria</taxon>
        <taxon>Anabantiformes</taxon>
        <taxon>Anabantoidei</taxon>
        <taxon>Anabantidae</taxon>
        <taxon>Anabas</taxon>
    </lineage>
</organism>
<feature type="compositionally biased region" description="Gly residues" evidence="6">
    <location>
        <begin position="227"/>
        <end position="253"/>
    </location>
</feature>
<evidence type="ECO:0000256" key="3">
    <source>
        <dbReference type="ARBA" id="ARBA00022729"/>
    </source>
</evidence>